<dbReference type="RefSeq" id="WP_225553563.1">
    <property type="nucleotide sequence ID" value="NZ_JADEYP010000019.1"/>
</dbReference>
<reference evidence="2" key="1">
    <citation type="submission" date="2020-10" db="EMBL/GenBank/DDBJ databases">
        <authorList>
            <person name="Lu T."/>
            <person name="Wang Q."/>
            <person name="Han X."/>
        </authorList>
    </citation>
    <scope>NUCLEOTIDE SEQUENCE</scope>
    <source>
        <strain evidence="2">WQ 366</strain>
    </source>
</reference>
<evidence type="ECO:0000256" key="1">
    <source>
        <dbReference type="SAM" id="SignalP"/>
    </source>
</evidence>
<organism evidence="2 3">
    <name type="scientific">Sphingobacterium bovistauri</name>
    <dbReference type="NCBI Taxonomy" id="2781959"/>
    <lineage>
        <taxon>Bacteria</taxon>
        <taxon>Pseudomonadati</taxon>
        <taxon>Bacteroidota</taxon>
        <taxon>Sphingobacteriia</taxon>
        <taxon>Sphingobacteriales</taxon>
        <taxon>Sphingobacteriaceae</taxon>
        <taxon>Sphingobacterium</taxon>
    </lineage>
</organism>
<keyword evidence="1" id="KW-0732">Signal</keyword>
<accession>A0ABS7ZAA5</accession>
<evidence type="ECO:0000313" key="3">
    <source>
        <dbReference type="Proteomes" id="UP001165302"/>
    </source>
</evidence>
<keyword evidence="3" id="KW-1185">Reference proteome</keyword>
<name>A0ABS7ZAA5_9SPHI</name>
<dbReference type="EMBL" id="JADEYP010000019">
    <property type="protein sequence ID" value="MCA5005639.1"/>
    <property type="molecule type" value="Genomic_DNA"/>
</dbReference>
<sequence length="502" mass="57460">MKILKYCSFLLLAIAFSVSYTSCIKDTGNYTYSEINRLEEITNMPDTLTAFYGSQFKFSPDVKFNKDQNFDQSKYDYEWSYIGPNGLGGTKLFIFNENKDVDMIVTSIVAGTYQAYFSVTDKETGVKFRTPFRLIIKDEFNEGWIMMNEANGKPRIDMLSLNSEGNAVLVLDLLSKVGSDLELKGKPEMIYNYPTGLLIGPDKISHGLYVGTDEMTTKIEPNTFKWTPTMGLQHEMFGEYPTGFYASIIKQKSTWSAYLIGKGDAYYYDRVMNIYFSAPINYINEERVEFEVAPFVYAPTGVFYDITNRRFVKHTGAASSSTVIPDPSDNKLFSFKTGMDLKYMKGVSFNGGEIFSILKSPNSDLYYLARFNARSNAQTYYAEILNNDIKNAEFFEVNPEFGYIFYAVGGKLYQYDMIYKTTKLMIDIGNNRISYLRFYEFINTNKYKDGNKLMLGFYDPNISNGTEGRLNIYTVPGLNGDLVLNKSYSGFGRIKDLTYRER</sequence>
<gene>
    <name evidence="2" type="ORF">IPZ78_10790</name>
</gene>
<protein>
    <recommendedName>
        <fullName evidence="4">PKD-like family protein</fullName>
    </recommendedName>
</protein>
<dbReference type="Pfam" id="PF16407">
    <property type="entry name" value="PKD_2"/>
    <property type="match status" value="1"/>
</dbReference>
<evidence type="ECO:0000313" key="2">
    <source>
        <dbReference type="EMBL" id="MCA5005639.1"/>
    </source>
</evidence>
<feature type="signal peptide" evidence="1">
    <location>
        <begin position="1"/>
        <end position="22"/>
    </location>
</feature>
<feature type="chain" id="PRO_5046151406" description="PKD-like family protein" evidence="1">
    <location>
        <begin position="23"/>
        <end position="502"/>
    </location>
</feature>
<evidence type="ECO:0008006" key="4">
    <source>
        <dbReference type="Google" id="ProtNLM"/>
    </source>
</evidence>
<dbReference type="Proteomes" id="UP001165302">
    <property type="component" value="Unassembled WGS sequence"/>
</dbReference>
<comment type="caution">
    <text evidence="2">The sequence shown here is derived from an EMBL/GenBank/DDBJ whole genome shotgun (WGS) entry which is preliminary data.</text>
</comment>
<proteinExistence type="predicted"/>
<dbReference type="InterPro" id="IPR032183">
    <property type="entry name" value="PKD-like"/>
</dbReference>